<evidence type="ECO:0000313" key="1">
    <source>
        <dbReference type="EMBL" id="KAI3827640.1"/>
    </source>
</evidence>
<accession>A0ACB9K5R3</accession>
<gene>
    <name evidence="1" type="ORF">L1987_01720</name>
</gene>
<reference evidence="1 2" key="2">
    <citation type="journal article" date="2022" name="Mol. Ecol. Resour.">
        <title>The genomes of chicory, endive, great burdock and yacon provide insights into Asteraceae paleo-polyploidization history and plant inulin production.</title>
        <authorList>
            <person name="Fan W."/>
            <person name="Wang S."/>
            <person name="Wang H."/>
            <person name="Wang A."/>
            <person name="Jiang F."/>
            <person name="Liu H."/>
            <person name="Zhao H."/>
            <person name="Xu D."/>
            <person name="Zhang Y."/>
        </authorList>
    </citation>
    <scope>NUCLEOTIDE SEQUENCE [LARGE SCALE GENOMIC DNA]</scope>
    <source>
        <strain evidence="2">cv. Yunnan</strain>
        <tissue evidence="1">Leaves</tissue>
    </source>
</reference>
<comment type="caution">
    <text evidence="1">The sequence shown here is derived from an EMBL/GenBank/DDBJ whole genome shotgun (WGS) entry which is preliminary data.</text>
</comment>
<keyword evidence="2" id="KW-1185">Reference proteome</keyword>
<proteinExistence type="predicted"/>
<protein>
    <submittedName>
        <fullName evidence="1">Uncharacterized protein</fullName>
    </submittedName>
</protein>
<sequence>MVESQKFLAVQSRVYEGRESILFFAIFQSFMVLKGGLSDEYKKYILESELPNGTSIDEEVALFRVLDQKTCKQSNLNRSQKEEHPSQMEDGL</sequence>
<name>A0ACB9K5R3_9ASTR</name>
<reference evidence="2" key="1">
    <citation type="journal article" date="2022" name="Mol. Ecol. Resour.">
        <title>The genomes of chicory, endive, great burdock and yacon provide insights into Asteraceae palaeo-polyploidization history and plant inulin production.</title>
        <authorList>
            <person name="Fan W."/>
            <person name="Wang S."/>
            <person name="Wang H."/>
            <person name="Wang A."/>
            <person name="Jiang F."/>
            <person name="Liu H."/>
            <person name="Zhao H."/>
            <person name="Xu D."/>
            <person name="Zhang Y."/>
        </authorList>
    </citation>
    <scope>NUCLEOTIDE SEQUENCE [LARGE SCALE GENOMIC DNA]</scope>
    <source>
        <strain evidence="2">cv. Yunnan</strain>
    </source>
</reference>
<dbReference type="EMBL" id="CM042018">
    <property type="protein sequence ID" value="KAI3827640.1"/>
    <property type="molecule type" value="Genomic_DNA"/>
</dbReference>
<evidence type="ECO:0000313" key="2">
    <source>
        <dbReference type="Proteomes" id="UP001056120"/>
    </source>
</evidence>
<dbReference type="Proteomes" id="UP001056120">
    <property type="component" value="Linkage Group LG01"/>
</dbReference>
<organism evidence="1 2">
    <name type="scientific">Smallanthus sonchifolius</name>
    <dbReference type="NCBI Taxonomy" id="185202"/>
    <lineage>
        <taxon>Eukaryota</taxon>
        <taxon>Viridiplantae</taxon>
        <taxon>Streptophyta</taxon>
        <taxon>Embryophyta</taxon>
        <taxon>Tracheophyta</taxon>
        <taxon>Spermatophyta</taxon>
        <taxon>Magnoliopsida</taxon>
        <taxon>eudicotyledons</taxon>
        <taxon>Gunneridae</taxon>
        <taxon>Pentapetalae</taxon>
        <taxon>asterids</taxon>
        <taxon>campanulids</taxon>
        <taxon>Asterales</taxon>
        <taxon>Asteraceae</taxon>
        <taxon>Asteroideae</taxon>
        <taxon>Heliantheae alliance</taxon>
        <taxon>Millerieae</taxon>
        <taxon>Smallanthus</taxon>
    </lineage>
</organism>